<dbReference type="PROSITE" id="PS50110">
    <property type="entry name" value="RESPONSE_REGULATORY"/>
    <property type="match status" value="1"/>
</dbReference>
<evidence type="ECO:0000256" key="2">
    <source>
        <dbReference type="ARBA" id="ARBA00012438"/>
    </source>
</evidence>
<dbReference type="PROSITE" id="PS50109">
    <property type="entry name" value="HIS_KIN"/>
    <property type="match status" value="1"/>
</dbReference>
<sequence>MLNRAEAWLDEAGRPTRWMGALTDIHDNKTGEEELRAQARRKDEFLAMLAHELRNPLAPISNAAQLLSMTAHDPQRVRQSSEVIVRQVRHMTSLVDDLLDVSRVTRGLVELERERVDLCLVAASAVEQARPLIDARRHHLVVHYGPARAWILGDRIRLVQVLVNLLNNAAKYTAQGGTIVLAVEAHGDSVTVSVRDDGIGIDRAMLPHVFGLFTQAERTPDRSQGGLGLGLALVHSLVQLHGGRVEAHSEGLGKGSCFAVTLPSVAAPADAQGEELPVRASGAGPARRILVVDDNVDAALSLADVLRSLGHTVATAHGSRAALALAEADWPDVFILDIGLPDIDGYTLARRLQELGDARPARYLALTGYGQAHDRVLARGAGFDHHFVKPVNLEALVEAIGDTLSGHGV</sequence>
<dbReference type="SUPFAM" id="SSF52172">
    <property type="entry name" value="CheY-like"/>
    <property type="match status" value="1"/>
</dbReference>
<dbReference type="SMART" id="SM00448">
    <property type="entry name" value="REC"/>
    <property type="match status" value="1"/>
</dbReference>
<dbReference type="PANTHER" id="PTHR43547">
    <property type="entry name" value="TWO-COMPONENT HISTIDINE KINASE"/>
    <property type="match status" value="1"/>
</dbReference>
<dbReference type="PANTHER" id="PTHR43547:SF2">
    <property type="entry name" value="HYBRID SIGNAL TRANSDUCTION HISTIDINE KINASE C"/>
    <property type="match status" value="1"/>
</dbReference>
<dbReference type="SUPFAM" id="SSF47384">
    <property type="entry name" value="Homodimeric domain of signal transducing histidine kinase"/>
    <property type="match status" value="1"/>
</dbReference>
<dbReference type="Gene3D" id="3.30.565.10">
    <property type="entry name" value="Histidine kinase-like ATPase, C-terminal domain"/>
    <property type="match status" value="1"/>
</dbReference>
<dbReference type="Pfam" id="PF02518">
    <property type="entry name" value="HATPase_c"/>
    <property type="match status" value="1"/>
</dbReference>
<evidence type="ECO:0000313" key="9">
    <source>
        <dbReference type="Proteomes" id="UP001179361"/>
    </source>
</evidence>
<gene>
    <name evidence="8" type="ORF">LQ564_19425</name>
</gene>
<dbReference type="Pfam" id="PF00512">
    <property type="entry name" value="HisKA"/>
    <property type="match status" value="1"/>
</dbReference>
<feature type="domain" description="Histidine kinase" evidence="5">
    <location>
        <begin position="48"/>
        <end position="266"/>
    </location>
</feature>
<dbReference type="CDD" id="cd17580">
    <property type="entry name" value="REC_2_DhkD-like"/>
    <property type="match status" value="1"/>
</dbReference>
<dbReference type="Pfam" id="PF00072">
    <property type="entry name" value="Response_reg"/>
    <property type="match status" value="1"/>
</dbReference>
<reference evidence="8" key="1">
    <citation type="submission" date="2021-11" db="EMBL/GenBank/DDBJ databases">
        <title>The complete genome of Massilia sp sp. G4R7.</title>
        <authorList>
            <person name="Liu L."/>
            <person name="Yue J."/>
            <person name="Yuan J."/>
            <person name="Yang F."/>
            <person name="Li L."/>
        </authorList>
    </citation>
    <scope>NUCLEOTIDE SEQUENCE</scope>
    <source>
        <strain evidence="8">G4R7</strain>
    </source>
</reference>
<keyword evidence="8" id="KW-0547">Nucleotide-binding</keyword>
<evidence type="ECO:0000259" key="6">
    <source>
        <dbReference type="PROSITE" id="PS50110"/>
    </source>
</evidence>
<dbReference type="InterPro" id="IPR036890">
    <property type="entry name" value="HATPase_C_sf"/>
</dbReference>
<dbReference type="InterPro" id="IPR011006">
    <property type="entry name" value="CheY-like_superfamily"/>
</dbReference>
<dbReference type="InterPro" id="IPR003661">
    <property type="entry name" value="HisK_dim/P_dom"/>
</dbReference>
<keyword evidence="3 4" id="KW-0597">Phosphoprotein</keyword>
<dbReference type="CDD" id="cd00082">
    <property type="entry name" value="HisKA"/>
    <property type="match status" value="1"/>
</dbReference>
<dbReference type="PRINTS" id="PR00344">
    <property type="entry name" value="BCTRLSENSOR"/>
</dbReference>
<feature type="domain" description="Response regulatory" evidence="6">
    <location>
        <begin position="288"/>
        <end position="404"/>
    </location>
</feature>
<dbReference type="PROSITE" id="PS50113">
    <property type="entry name" value="PAC"/>
    <property type="match status" value="1"/>
</dbReference>
<dbReference type="EMBL" id="JAJNOC010000007">
    <property type="protein sequence ID" value="MCD2518477.1"/>
    <property type="molecule type" value="Genomic_DNA"/>
</dbReference>
<dbReference type="GO" id="GO:0005524">
    <property type="term" value="F:ATP binding"/>
    <property type="evidence" value="ECO:0007669"/>
    <property type="project" value="UniProtKB-KW"/>
</dbReference>
<dbReference type="InterPro" id="IPR001789">
    <property type="entry name" value="Sig_transdc_resp-reg_receiver"/>
</dbReference>
<evidence type="ECO:0000256" key="4">
    <source>
        <dbReference type="PROSITE-ProRule" id="PRU00169"/>
    </source>
</evidence>
<keyword evidence="8" id="KW-0067">ATP-binding</keyword>
<comment type="catalytic activity">
    <reaction evidence="1">
        <text>ATP + protein L-histidine = ADP + protein N-phospho-L-histidine.</text>
        <dbReference type="EC" id="2.7.13.3"/>
    </reaction>
</comment>
<dbReference type="InterPro" id="IPR003594">
    <property type="entry name" value="HATPase_dom"/>
</dbReference>
<evidence type="ECO:0000256" key="1">
    <source>
        <dbReference type="ARBA" id="ARBA00000085"/>
    </source>
</evidence>
<proteinExistence type="predicted"/>
<keyword evidence="9" id="KW-1185">Reference proteome</keyword>
<evidence type="ECO:0000313" key="8">
    <source>
        <dbReference type="EMBL" id="MCD2518477.1"/>
    </source>
</evidence>
<name>A0ABS8Q9Q0_9BURK</name>
<accession>A0ABS8Q9Q0</accession>
<dbReference type="RefSeq" id="WP_231059763.1">
    <property type="nucleotide sequence ID" value="NZ_JAJNOC010000007.1"/>
</dbReference>
<organism evidence="8 9">
    <name type="scientific">Massilia phyllostachyos</name>
    <dbReference type="NCBI Taxonomy" id="2898585"/>
    <lineage>
        <taxon>Bacteria</taxon>
        <taxon>Pseudomonadati</taxon>
        <taxon>Pseudomonadota</taxon>
        <taxon>Betaproteobacteria</taxon>
        <taxon>Burkholderiales</taxon>
        <taxon>Oxalobacteraceae</taxon>
        <taxon>Telluria group</taxon>
        <taxon>Massilia</taxon>
    </lineage>
</organism>
<dbReference type="Proteomes" id="UP001179361">
    <property type="component" value="Unassembled WGS sequence"/>
</dbReference>
<evidence type="ECO:0000259" key="7">
    <source>
        <dbReference type="PROSITE" id="PS50113"/>
    </source>
</evidence>
<dbReference type="SUPFAM" id="SSF55874">
    <property type="entry name" value="ATPase domain of HSP90 chaperone/DNA topoisomerase II/histidine kinase"/>
    <property type="match status" value="1"/>
</dbReference>
<comment type="caution">
    <text evidence="8">The sequence shown here is derived from an EMBL/GenBank/DDBJ whole genome shotgun (WGS) entry which is preliminary data.</text>
</comment>
<dbReference type="SMART" id="SM00387">
    <property type="entry name" value="HATPase_c"/>
    <property type="match status" value="1"/>
</dbReference>
<dbReference type="SMART" id="SM00388">
    <property type="entry name" value="HisKA"/>
    <property type="match status" value="1"/>
</dbReference>
<evidence type="ECO:0000256" key="3">
    <source>
        <dbReference type="ARBA" id="ARBA00022553"/>
    </source>
</evidence>
<feature type="domain" description="PAC" evidence="7">
    <location>
        <begin position="1"/>
        <end position="37"/>
    </location>
</feature>
<dbReference type="InterPro" id="IPR004358">
    <property type="entry name" value="Sig_transdc_His_kin-like_C"/>
</dbReference>
<dbReference type="InterPro" id="IPR000700">
    <property type="entry name" value="PAS-assoc_C"/>
</dbReference>
<dbReference type="InterPro" id="IPR036097">
    <property type="entry name" value="HisK_dim/P_sf"/>
</dbReference>
<dbReference type="Gene3D" id="1.10.287.130">
    <property type="match status" value="1"/>
</dbReference>
<dbReference type="InterPro" id="IPR005467">
    <property type="entry name" value="His_kinase_dom"/>
</dbReference>
<feature type="modified residue" description="4-aspartylphosphate" evidence="4">
    <location>
        <position position="337"/>
    </location>
</feature>
<dbReference type="Gene3D" id="3.40.50.2300">
    <property type="match status" value="1"/>
</dbReference>
<evidence type="ECO:0000259" key="5">
    <source>
        <dbReference type="PROSITE" id="PS50109"/>
    </source>
</evidence>
<dbReference type="EC" id="2.7.13.3" evidence="2"/>
<protein>
    <recommendedName>
        <fullName evidence="2">histidine kinase</fullName>
        <ecNumber evidence="2">2.7.13.3</ecNumber>
    </recommendedName>
</protein>